<dbReference type="InterPro" id="IPR045380">
    <property type="entry name" value="LD_TPept_scaffold_dom"/>
</dbReference>
<dbReference type="GO" id="GO:0009252">
    <property type="term" value="P:peptidoglycan biosynthetic process"/>
    <property type="evidence" value="ECO:0007669"/>
    <property type="project" value="UniProtKB-UniPathway"/>
</dbReference>
<dbReference type="UniPathway" id="UPA00219"/>
<name>A0A1H2SWY0_9GAMM</name>
<dbReference type="PANTHER" id="PTHR41533">
    <property type="entry name" value="L,D-TRANSPEPTIDASE HI_1667-RELATED"/>
    <property type="match status" value="1"/>
</dbReference>
<accession>A0A1H2SWY0</accession>
<sequence>MYVFYTNHHNRTLLAALLMLVGFMPIMVQANFRMEPDDCQPLPPHDSALGEALTAFDNTVGDDFWQSDQRLRALMAQLQTLEDDGLEPDHYFLPVLEAIRQFHATWGVVLPCDADLASYAYLSALADLRFGRQETQETEQIWYAPMLGERRRGTELNALASLGQDNLALAFEQARPELDRYAHLRDAYITAREHLPESWPVIPGGDTLEVGMQSSRVGLLRQRLSAEHYLPETGDTSSDADTGPETNNLFDASLSLAIEEFQRRHYLDVDGKVGAQTLEQLNIQPAERLEQIRANLERLRRLAADMEETLLLVDIAAAKLEFYRKGELAWSGRAQVGRPLRQTPKLKSVITHITVNPSWTIPTSIFVRDQLPRIRRNPDYLNQRNISIYNNRGEELAMSEVNWSNPRGILLRQAPGPNNALGEVVIRFSNPFAVYLHDTPTAWLFNTNNRFYSSGCVRVEDAMTLAQALFEASSPQAWQAVEQVRASGASQNVHLPRSVPVLLAYWTVEADPDGVLRYRPDPYRDDPELLAGLSQD</sequence>
<comment type="pathway">
    <text evidence="1 7">Cell wall biogenesis; peptidoglycan biosynthesis.</text>
</comment>
<dbReference type="InterPro" id="IPR038063">
    <property type="entry name" value="Transpep_catalytic_dom"/>
</dbReference>
<dbReference type="GO" id="GO:0016740">
    <property type="term" value="F:transferase activity"/>
    <property type="evidence" value="ECO:0007669"/>
    <property type="project" value="UniProtKB-KW"/>
</dbReference>
<evidence type="ECO:0000256" key="6">
    <source>
        <dbReference type="ARBA" id="ARBA00023316"/>
    </source>
</evidence>
<keyword evidence="10" id="KW-1185">Reference proteome</keyword>
<dbReference type="GO" id="GO:0008360">
    <property type="term" value="P:regulation of cell shape"/>
    <property type="evidence" value="ECO:0007669"/>
    <property type="project" value="UniProtKB-UniRule"/>
</dbReference>
<evidence type="ECO:0000259" key="8">
    <source>
        <dbReference type="PROSITE" id="PS52029"/>
    </source>
</evidence>
<evidence type="ECO:0000256" key="1">
    <source>
        <dbReference type="ARBA" id="ARBA00004752"/>
    </source>
</evidence>
<dbReference type="PANTHER" id="PTHR41533:SF2">
    <property type="entry name" value="BLR7131 PROTEIN"/>
    <property type="match status" value="1"/>
</dbReference>
<feature type="domain" description="L,D-TPase catalytic" evidence="8">
    <location>
        <begin position="309"/>
        <end position="478"/>
    </location>
</feature>
<dbReference type="Pfam" id="PF20142">
    <property type="entry name" value="Scaffold"/>
    <property type="match status" value="1"/>
</dbReference>
<reference evidence="9 10" key="1">
    <citation type="submission" date="2016-10" db="EMBL/GenBank/DDBJ databases">
        <authorList>
            <person name="de Groot N.N."/>
        </authorList>
    </citation>
    <scope>NUCLEOTIDE SEQUENCE [LARGE SCALE GENOMIC DNA]</scope>
    <source>
        <strain evidence="9 10">CGMCC 1.7059</strain>
    </source>
</reference>
<dbReference type="Gene3D" id="1.10.101.10">
    <property type="entry name" value="PGBD-like superfamily/PGBD"/>
    <property type="match status" value="1"/>
</dbReference>
<keyword evidence="5 7" id="KW-0573">Peptidoglycan synthesis</keyword>
<dbReference type="AlphaFoldDB" id="A0A1H2SWY0"/>
<dbReference type="PROSITE" id="PS52029">
    <property type="entry name" value="LD_TPASE"/>
    <property type="match status" value="1"/>
</dbReference>
<dbReference type="EMBL" id="FNNE01000002">
    <property type="protein sequence ID" value="SDW35539.1"/>
    <property type="molecule type" value="Genomic_DNA"/>
</dbReference>
<proteinExistence type="inferred from homology"/>
<dbReference type="STRING" id="488533.SAMN04487960_102249"/>
<dbReference type="Pfam" id="PF03734">
    <property type="entry name" value="YkuD"/>
    <property type="match status" value="1"/>
</dbReference>
<keyword evidence="4 7" id="KW-0133">Cell shape</keyword>
<dbReference type="SUPFAM" id="SSF47090">
    <property type="entry name" value="PGBD-like"/>
    <property type="match status" value="1"/>
</dbReference>
<dbReference type="OrthoDB" id="9778545at2"/>
<evidence type="ECO:0000256" key="3">
    <source>
        <dbReference type="ARBA" id="ARBA00022679"/>
    </source>
</evidence>
<gene>
    <name evidence="9" type="ORF">SAMN04487960_102249</name>
</gene>
<organism evidence="9 10">
    <name type="scientific">Marinobacter mobilis</name>
    <dbReference type="NCBI Taxonomy" id="488533"/>
    <lineage>
        <taxon>Bacteria</taxon>
        <taxon>Pseudomonadati</taxon>
        <taxon>Pseudomonadota</taxon>
        <taxon>Gammaproteobacteria</taxon>
        <taxon>Pseudomonadales</taxon>
        <taxon>Marinobacteraceae</taxon>
        <taxon>Marinobacter</taxon>
    </lineage>
</organism>
<dbReference type="InterPro" id="IPR002477">
    <property type="entry name" value="Peptidoglycan-bd-like"/>
</dbReference>
<feature type="active site" description="Proton donor/acceptor" evidence="7">
    <location>
        <position position="437"/>
    </location>
</feature>
<dbReference type="InterPro" id="IPR052905">
    <property type="entry name" value="LD-transpeptidase_YkuD-like"/>
</dbReference>
<comment type="similarity">
    <text evidence="2">Belongs to the YkuD family.</text>
</comment>
<evidence type="ECO:0000256" key="2">
    <source>
        <dbReference type="ARBA" id="ARBA00005992"/>
    </source>
</evidence>
<evidence type="ECO:0000256" key="5">
    <source>
        <dbReference type="ARBA" id="ARBA00022984"/>
    </source>
</evidence>
<dbReference type="SUPFAM" id="SSF141523">
    <property type="entry name" value="L,D-transpeptidase catalytic domain-like"/>
    <property type="match status" value="1"/>
</dbReference>
<dbReference type="CDD" id="cd16913">
    <property type="entry name" value="YkuD_like"/>
    <property type="match status" value="1"/>
</dbReference>
<evidence type="ECO:0000313" key="10">
    <source>
        <dbReference type="Proteomes" id="UP000199675"/>
    </source>
</evidence>
<keyword evidence="3" id="KW-0808">Transferase</keyword>
<dbReference type="GO" id="GO:0004180">
    <property type="term" value="F:carboxypeptidase activity"/>
    <property type="evidence" value="ECO:0007669"/>
    <property type="project" value="UniProtKB-ARBA"/>
</dbReference>
<dbReference type="InterPro" id="IPR036366">
    <property type="entry name" value="PGBDSf"/>
</dbReference>
<evidence type="ECO:0000313" key="9">
    <source>
        <dbReference type="EMBL" id="SDW35539.1"/>
    </source>
</evidence>
<protein>
    <submittedName>
        <fullName evidence="9">Murein L,D-transpeptidase YcbB/YkuD</fullName>
    </submittedName>
</protein>
<dbReference type="InterPro" id="IPR036365">
    <property type="entry name" value="PGBD-like_sf"/>
</dbReference>
<feature type="active site" description="Nucleophile" evidence="7">
    <location>
        <position position="456"/>
    </location>
</feature>
<dbReference type="Pfam" id="PF01471">
    <property type="entry name" value="PG_binding_1"/>
    <property type="match status" value="1"/>
</dbReference>
<evidence type="ECO:0000256" key="7">
    <source>
        <dbReference type="PROSITE-ProRule" id="PRU01373"/>
    </source>
</evidence>
<dbReference type="RefSeq" id="WP_091811606.1">
    <property type="nucleotide sequence ID" value="NZ_FNNE01000002.1"/>
</dbReference>
<keyword evidence="6 7" id="KW-0961">Cell wall biogenesis/degradation</keyword>
<dbReference type="InterPro" id="IPR005490">
    <property type="entry name" value="LD_TPept_cat_dom"/>
</dbReference>
<dbReference type="GO" id="GO:0071555">
    <property type="term" value="P:cell wall organization"/>
    <property type="evidence" value="ECO:0007669"/>
    <property type="project" value="UniProtKB-UniRule"/>
</dbReference>
<evidence type="ECO:0000256" key="4">
    <source>
        <dbReference type="ARBA" id="ARBA00022960"/>
    </source>
</evidence>
<dbReference type="Gene3D" id="2.40.440.10">
    <property type="entry name" value="L,D-transpeptidase catalytic domain-like"/>
    <property type="match status" value="1"/>
</dbReference>
<dbReference type="Proteomes" id="UP000199675">
    <property type="component" value="Unassembled WGS sequence"/>
</dbReference>